<dbReference type="Proteomes" id="UP001597079">
    <property type="component" value="Unassembled WGS sequence"/>
</dbReference>
<accession>A0ABW4JQ16</accession>
<evidence type="ECO:0000256" key="1">
    <source>
        <dbReference type="ARBA" id="ARBA00005417"/>
    </source>
</evidence>
<feature type="domain" description="ABC transporter" evidence="5">
    <location>
        <begin position="7"/>
        <end position="250"/>
    </location>
</feature>
<dbReference type="InterPro" id="IPR027417">
    <property type="entry name" value="P-loop_NTPase"/>
</dbReference>
<dbReference type="PROSITE" id="PS50893">
    <property type="entry name" value="ABC_TRANSPORTER_2"/>
    <property type="match status" value="1"/>
</dbReference>
<keyword evidence="4 6" id="KW-0067">ATP-binding</keyword>
<evidence type="ECO:0000256" key="2">
    <source>
        <dbReference type="ARBA" id="ARBA00022448"/>
    </source>
</evidence>
<dbReference type="PROSITE" id="PS00211">
    <property type="entry name" value="ABC_TRANSPORTER_1"/>
    <property type="match status" value="1"/>
</dbReference>
<dbReference type="Pfam" id="PF00005">
    <property type="entry name" value="ABC_tran"/>
    <property type="match status" value="1"/>
</dbReference>
<evidence type="ECO:0000313" key="6">
    <source>
        <dbReference type="EMBL" id="MFD1678103.1"/>
    </source>
</evidence>
<dbReference type="InterPro" id="IPR050319">
    <property type="entry name" value="ABC_transp_ATP-bind"/>
</dbReference>
<evidence type="ECO:0000256" key="3">
    <source>
        <dbReference type="ARBA" id="ARBA00022741"/>
    </source>
</evidence>
<dbReference type="PANTHER" id="PTHR43776">
    <property type="entry name" value="TRANSPORT ATP-BINDING PROTEIN"/>
    <property type="match status" value="1"/>
</dbReference>
<dbReference type="PANTHER" id="PTHR43776:SF12">
    <property type="entry name" value="OLIGOPEPTIDE ABC TRANSPORTER, ATP-BINDING PROTEIN"/>
    <property type="match status" value="1"/>
</dbReference>
<dbReference type="SMART" id="SM00382">
    <property type="entry name" value="AAA"/>
    <property type="match status" value="1"/>
</dbReference>
<dbReference type="SUPFAM" id="SSF52540">
    <property type="entry name" value="P-loop containing nucleoside triphosphate hydrolases"/>
    <property type="match status" value="1"/>
</dbReference>
<dbReference type="NCBIfam" id="TIGR01727">
    <property type="entry name" value="oligo_HPY"/>
    <property type="match status" value="1"/>
</dbReference>
<reference evidence="7" key="1">
    <citation type="journal article" date="2019" name="Int. J. Syst. Evol. Microbiol.">
        <title>The Global Catalogue of Microorganisms (GCM) 10K type strain sequencing project: providing services to taxonomists for standard genome sequencing and annotation.</title>
        <authorList>
            <consortium name="The Broad Institute Genomics Platform"/>
            <consortium name="The Broad Institute Genome Sequencing Center for Infectious Disease"/>
            <person name="Wu L."/>
            <person name="Ma J."/>
        </authorList>
    </citation>
    <scope>NUCLEOTIDE SEQUENCE [LARGE SCALE GENOMIC DNA]</scope>
    <source>
        <strain evidence="7">CGMCC 1.12286</strain>
    </source>
</reference>
<dbReference type="CDD" id="cd03257">
    <property type="entry name" value="ABC_NikE_OppD_transporters"/>
    <property type="match status" value="1"/>
</dbReference>
<protein>
    <submittedName>
        <fullName evidence="6">ABC transporter ATP-binding protein</fullName>
    </submittedName>
</protein>
<dbReference type="Gene3D" id="3.40.50.300">
    <property type="entry name" value="P-loop containing nucleotide triphosphate hydrolases"/>
    <property type="match status" value="1"/>
</dbReference>
<dbReference type="EMBL" id="JBHUCX010000100">
    <property type="protein sequence ID" value="MFD1678103.1"/>
    <property type="molecule type" value="Genomic_DNA"/>
</dbReference>
<keyword evidence="2" id="KW-0813">Transport</keyword>
<dbReference type="InterPro" id="IPR003439">
    <property type="entry name" value="ABC_transporter-like_ATP-bd"/>
</dbReference>
<dbReference type="Pfam" id="PF08352">
    <property type="entry name" value="oligo_HPY"/>
    <property type="match status" value="1"/>
</dbReference>
<proteinExistence type="inferred from homology"/>
<comment type="caution">
    <text evidence="6">The sequence shown here is derived from an EMBL/GenBank/DDBJ whole genome shotgun (WGS) entry which is preliminary data.</text>
</comment>
<name>A0ABW4JQ16_9BACL</name>
<dbReference type="InterPro" id="IPR013563">
    <property type="entry name" value="Oligopep_ABC_C"/>
</dbReference>
<dbReference type="RefSeq" id="WP_377946094.1">
    <property type="nucleotide sequence ID" value="NZ_JBHUCX010000100.1"/>
</dbReference>
<organism evidence="6 7">
    <name type="scientific">Alicyclobacillus fodiniaquatilis</name>
    <dbReference type="NCBI Taxonomy" id="1661150"/>
    <lineage>
        <taxon>Bacteria</taxon>
        <taxon>Bacillati</taxon>
        <taxon>Bacillota</taxon>
        <taxon>Bacilli</taxon>
        <taxon>Bacillales</taxon>
        <taxon>Alicyclobacillaceae</taxon>
        <taxon>Alicyclobacillus</taxon>
    </lineage>
</organism>
<keyword evidence="3" id="KW-0547">Nucleotide-binding</keyword>
<evidence type="ECO:0000256" key="4">
    <source>
        <dbReference type="ARBA" id="ARBA00022840"/>
    </source>
</evidence>
<sequence length="318" mass="35306">MSSEPLLRVENVSKHFKVGRKILHAVQNASFQVERGQTIGLVGESGSGKSTLGRTILRLLEPDSGTITFEGVELNKLTKLQMRSRRQDMQMIFQDALASLSPRMTVGDAIEDPLLVHRRGSAAERAKRVEMLLERVGLSPDMVNIFPFELSGGQQQRVGIARALALQPKLIVCDEAVSALDVSIQIQIINLLQELQEEFQLSYIFISHNLSVVEYLSDYVVVMYLGQIVENAPVDELYAHPHHPYTRVLMDSVLEMPEPGEQKTEFRVLAGEIPSPLSPPSGCPFHPRCPMAMDICATQKPVSKPVGNEHYSACHLDA</sequence>
<evidence type="ECO:0000259" key="5">
    <source>
        <dbReference type="PROSITE" id="PS50893"/>
    </source>
</evidence>
<dbReference type="InterPro" id="IPR017871">
    <property type="entry name" value="ABC_transporter-like_CS"/>
</dbReference>
<dbReference type="GO" id="GO:0005524">
    <property type="term" value="F:ATP binding"/>
    <property type="evidence" value="ECO:0007669"/>
    <property type="project" value="UniProtKB-KW"/>
</dbReference>
<comment type="similarity">
    <text evidence="1">Belongs to the ABC transporter superfamily.</text>
</comment>
<keyword evidence="7" id="KW-1185">Reference proteome</keyword>
<gene>
    <name evidence="6" type="ORF">ACFSB2_25885</name>
</gene>
<dbReference type="InterPro" id="IPR003593">
    <property type="entry name" value="AAA+_ATPase"/>
</dbReference>
<evidence type="ECO:0000313" key="7">
    <source>
        <dbReference type="Proteomes" id="UP001597079"/>
    </source>
</evidence>